<protein>
    <submittedName>
        <fullName evidence="1">Riobonuclease</fullName>
    </submittedName>
</protein>
<dbReference type="CDD" id="cd00593">
    <property type="entry name" value="RIBOc"/>
    <property type="match status" value="1"/>
</dbReference>
<sequence length="837" mass="92627">MMDDSEVAPSLAVRRGMWEFYGWRAAHFSGTGEKLSGYEHERYDGTDAADPARELTMGEMKAMEGGKYEENRHVDDKNVRDKVARVRVPYTARNSRGSGKVARVIKLAALLTDKSLADKYGFSKHDLGQLNILKMSDVNEAVVVANAMMVDRGYPPNIEAGGAMRMSKSQAVSELRYLASQIPQRPGRMSCSVVMPAAKMFTAYPNEICKGVEEYDQWEVNGPLSYASSVCDYWSLVAHYGIDEATGLAEDAIAVLGIYCHNYGDPTYMRCSVEPHLGCPEVPHETEGMESTLDDKWVKHAHRMASITYKGSHVAYTYTSEEGLSFVNKHVRSKGGAYKIHGKELRKFPMRWYRGELWCFDSLFAKEVKPATPCRPPVEGETVRMILKDDTRPGEVIISPECIISERSENAWAVACQDIFFQRGMSGAPYVAESDGSVVGIHDGLFTVCDKGRLLPFRHRAAVSIETSGLLYNLPGVANMSGTILDNVKKSKVGKSRMDRLFSSVRNDGDATLIHAYGKTSRMGSGNFGEKLLPGLSAKLISLADSLTAPKIDYRSANQGETVVMLGMTDDGMFISPETVVESVHDDGRGMIILPESIISEAKKMRGTYVVAVSDGRVVAVTTTEPLFECGVQIAIEARMFENVEEPDTPDMVKSLSISSGQVTNSSKDGSGVYSSVDGLSVTEIRERLLQKFPYLSAGSYNLEMLAEAFTSPGLGYYELQPDRRFNGGLEYLARMGDAVLKMSIHQDMREKDVPNNMATIIASNIQTNSVQAEMAISLGIPEWIRRKRLEILSKHSLANCLEALSYIVYYYERGEIFKKFLHDIGMLKVVYVGINI</sequence>
<dbReference type="InterPro" id="IPR000999">
    <property type="entry name" value="RNase_III_dom"/>
</dbReference>
<organism evidence="1">
    <name type="scientific">Austropuccinia psidii associated ssRNA virus 1</name>
    <dbReference type="NCBI Taxonomy" id="3180356"/>
    <lineage>
        <taxon>Viruses</taxon>
        <taxon>Riboviria</taxon>
    </lineage>
</organism>
<evidence type="ECO:0000313" key="1">
    <source>
        <dbReference type="EMBL" id="XCA58063.1"/>
    </source>
</evidence>
<accession>A0AAU7YQB6</accession>
<dbReference type="GO" id="GO:0006396">
    <property type="term" value="P:RNA processing"/>
    <property type="evidence" value="ECO:0007669"/>
    <property type="project" value="InterPro"/>
</dbReference>
<proteinExistence type="predicted"/>
<dbReference type="SUPFAM" id="SSF69065">
    <property type="entry name" value="RNase III domain-like"/>
    <property type="match status" value="1"/>
</dbReference>
<dbReference type="EMBL" id="PP864423">
    <property type="protein sequence ID" value="XCA58063.1"/>
    <property type="molecule type" value="Genomic_RNA"/>
</dbReference>
<dbReference type="InterPro" id="IPR036389">
    <property type="entry name" value="RNase_III_sf"/>
</dbReference>
<dbReference type="GO" id="GO:0004525">
    <property type="term" value="F:ribonuclease III activity"/>
    <property type="evidence" value="ECO:0007669"/>
    <property type="project" value="InterPro"/>
</dbReference>
<reference evidence="1" key="1">
    <citation type="submission" date="2024-05" db="EMBL/GenBank/DDBJ databases">
        <title>Viruses of myrtle rust.</title>
        <authorList>
            <person name="Gardiner D.M."/>
            <person name="Sawyer A."/>
        </authorList>
    </citation>
    <scope>NUCLEOTIDE SEQUENCE</scope>
    <source>
        <strain evidence="1">Ap_ssRNAvirus3</strain>
    </source>
</reference>
<dbReference type="Gene3D" id="1.10.1520.10">
    <property type="entry name" value="Ribonuclease III domain"/>
    <property type="match status" value="1"/>
</dbReference>
<dbReference type="InterPro" id="IPR043504">
    <property type="entry name" value="Peptidase_S1_PA_chymotrypsin"/>
</dbReference>
<name>A0AAU7YQB6_9VIRU</name>
<dbReference type="Gene3D" id="2.40.10.10">
    <property type="entry name" value="Trypsin-like serine proteases"/>
    <property type="match status" value="1"/>
</dbReference>